<evidence type="ECO:0008006" key="4">
    <source>
        <dbReference type="Google" id="ProtNLM"/>
    </source>
</evidence>
<sequence>MATPQAQSFAVPPPPAWAWWLLAGLAGLLPLGIIGMLALSGNPAHGATPALFIIPMVLALLLLTMRRRSVMLHNGVLEIRAALYTQNVAVSELDTERARIVDLAEHTELKPFIKTNGFATPGFTAGYFRLREHFGKAFCLITNSQKVLWLPRRDGKTQYLISLERPQALLDALRAGNR</sequence>
<accession>A0ABS7TC19</accession>
<evidence type="ECO:0000313" key="2">
    <source>
        <dbReference type="EMBL" id="MBZ4185378.1"/>
    </source>
</evidence>
<dbReference type="EMBL" id="JAIQDJ010000001">
    <property type="protein sequence ID" value="MBZ4185378.1"/>
    <property type="molecule type" value="Genomic_DNA"/>
</dbReference>
<dbReference type="RefSeq" id="WP_223626785.1">
    <property type="nucleotide sequence ID" value="NZ_JAIQDJ010000001.1"/>
</dbReference>
<evidence type="ECO:0000313" key="3">
    <source>
        <dbReference type="Proteomes" id="UP001430290"/>
    </source>
</evidence>
<keyword evidence="1" id="KW-1133">Transmembrane helix</keyword>
<gene>
    <name evidence="2" type="ORF">K7B09_03445</name>
</gene>
<dbReference type="Proteomes" id="UP001430290">
    <property type="component" value="Unassembled WGS sequence"/>
</dbReference>
<protein>
    <recommendedName>
        <fullName evidence="4">Bacterial Pleckstrin homology domain-containing protein</fullName>
    </recommendedName>
</protein>
<keyword evidence="1" id="KW-0472">Membrane</keyword>
<feature type="transmembrane region" description="Helical" evidence="1">
    <location>
        <begin position="44"/>
        <end position="63"/>
    </location>
</feature>
<name>A0ABS7TC19_9GAMM</name>
<organism evidence="2 3">
    <name type="scientific">Thermomonas beijingensis</name>
    <dbReference type="NCBI Taxonomy" id="2872701"/>
    <lineage>
        <taxon>Bacteria</taxon>
        <taxon>Pseudomonadati</taxon>
        <taxon>Pseudomonadota</taxon>
        <taxon>Gammaproteobacteria</taxon>
        <taxon>Lysobacterales</taxon>
        <taxon>Lysobacteraceae</taxon>
        <taxon>Thermomonas</taxon>
    </lineage>
</organism>
<evidence type="ECO:0000256" key="1">
    <source>
        <dbReference type="SAM" id="Phobius"/>
    </source>
</evidence>
<reference evidence="2" key="1">
    <citation type="submission" date="2021-09" db="EMBL/GenBank/DDBJ databases">
        <authorList>
            <person name="Wu T."/>
            <person name="Guo S.Z."/>
        </authorList>
    </citation>
    <scope>NUCLEOTIDE SEQUENCE</scope>
    <source>
        <strain evidence="2">RSS-23</strain>
    </source>
</reference>
<proteinExistence type="predicted"/>
<keyword evidence="3" id="KW-1185">Reference proteome</keyword>
<keyword evidence="1" id="KW-0812">Transmembrane</keyword>
<comment type="caution">
    <text evidence="2">The sequence shown here is derived from an EMBL/GenBank/DDBJ whole genome shotgun (WGS) entry which is preliminary data.</text>
</comment>
<feature type="transmembrane region" description="Helical" evidence="1">
    <location>
        <begin position="17"/>
        <end position="38"/>
    </location>
</feature>